<protein>
    <submittedName>
        <fullName evidence="2">Uncharacterized protein</fullName>
    </submittedName>
</protein>
<keyword evidence="3" id="KW-1185">Reference proteome</keyword>
<dbReference type="AlphaFoldDB" id="A0A6A6QMX9"/>
<proteinExistence type="predicted"/>
<evidence type="ECO:0000313" key="2">
    <source>
        <dbReference type="EMBL" id="KAF2493868.1"/>
    </source>
</evidence>
<feature type="compositionally biased region" description="Low complexity" evidence="1">
    <location>
        <begin position="52"/>
        <end position="63"/>
    </location>
</feature>
<sequence>MCYQVVERYSVCRCLYYKHAIDPCSAYGQRGHSIQEKTVLVGYACSQHSTAAASTGSSTQGAGVLPDSGYGSGAYDPAAYRR</sequence>
<evidence type="ECO:0000256" key="1">
    <source>
        <dbReference type="SAM" id="MobiDB-lite"/>
    </source>
</evidence>
<organism evidence="2 3">
    <name type="scientific">Lophium mytilinum</name>
    <dbReference type="NCBI Taxonomy" id="390894"/>
    <lineage>
        <taxon>Eukaryota</taxon>
        <taxon>Fungi</taxon>
        <taxon>Dikarya</taxon>
        <taxon>Ascomycota</taxon>
        <taxon>Pezizomycotina</taxon>
        <taxon>Dothideomycetes</taxon>
        <taxon>Pleosporomycetidae</taxon>
        <taxon>Mytilinidiales</taxon>
        <taxon>Mytilinidiaceae</taxon>
        <taxon>Lophium</taxon>
    </lineage>
</organism>
<accession>A0A6A6QMX9</accession>
<gene>
    <name evidence="2" type="ORF">BU16DRAFT_550822</name>
</gene>
<dbReference type="EMBL" id="MU004191">
    <property type="protein sequence ID" value="KAF2493868.1"/>
    <property type="molecule type" value="Genomic_DNA"/>
</dbReference>
<dbReference type="Proteomes" id="UP000799750">
    <property type="component" value="Unassembled WGS sequence"/>
</dbReference>
<dbReference type="OrthoDB" id="5355526at2759"/>
<feature type="region of interest" description="Disordered" evidence="1">
    <location>
        <begin position="52"/>
        <end position="82"/>
    </location>
</feature>
<name>A0A6A6QMX9_9PEZI</name>
<reference evidence="2" key="1">
    <citation type="journal article" date="2020" name="Stud. Mycol.">
        <title>101 Dothideomycetes genomes: a test case for predicting lifestyles and emergence of pathogens.</title>
        <authorList>
            <person name="Haridas S."/>
            <person name="Albert R."/>
            <person name="Binder M."/>
            <person name="Bloem J."/>
            <person name="Labutti K."/>
            <person name="Salamov A."/>
            <person name="Andreopoulos B."/>
            <person name="Baker S."/>
            <person name="Barry K."/>
            <person name="Bills G."/>
            <person name="Bluhm B."/>
            <person name="Cannon C."/>
            <person name="Castanera R."/>
            <person name="Culley D."/>
            <person name="Daum C."/>
            <person name="Ezra D."/>
            <person name="Gonzalez J."/>
            <person name="Henrissat B."/>
            <person name="Kuo A."/>
            <person name="Liang C."/>
            <person name="Lipzen A."/>
            <person name="Lutzoni F."/>
            <person name="Magnuson J."/>
            <person name="Mondo S."/>
            <person name="Nolan M."/>
            <person name="Ohm R."/>
            <person name="Pangilinan J."/>
            <person name="Park H.-J."/>
            <person name="Ramirez L."/>
            <person name="Alfaro M."/>
            <person name="Sun H."/>
            <person name="Tritt A."/>
            <person name="Yoshinaga Y."/>
            <person name="Zwiers L.-H."/>
            <person name="Turgeon B."/>
            <person name="Goodwin S."/>
            <person name="Spatafora J."/>
            <person name="Crous P."/>
            <person name="Grigoriev I."/>
        </authorList>
    </citation>
    <scope>NUCLEOTIDE SEQUENCE</scope>
    <source>
        <strain evidence="2">CBS 269.34</strain>
    </source>
</reference>
<evidence type="ECO:0000313" key="3">
    <source>
        <dbReference type="Proteomes" id="UP000799750"/>
    </source>
</evidence>